<feature type="chain" id="PRO_5004555177" evidence="1">
    <location>
        <begin position="18"/>
        <end position="248"/>
    </location>
</feature>
<feature type="signal peptide" evidence="1">
    <location>
        <begin position="1"/>
        <end position="17"/>
    </location>
</feature>
<dbReference type="AlphaFoldDB" id="S9QBU2"/>
<organism evidence="2 3">
    <name type="scientific">Litoreibacter arenae DSM 19593</name>
    <dbReference type="NCBI Taxonomy" id="1123360"/>
    <lineage>
        <taxon>Bacteria</taxon>
        <taxon>Pseudomonadati</taxon>
        <taxon>Pseudomonadota</taxon>
        <taxon>Alphaproteobacteria</taxon>
        <taxon>Rhodobacterales</taxon>
        <taxon>Roseobacteraceae</taxon>
        <taxon>Litoreibacter</taxon>
    </lineage>
</organism>
<evidence type="ECO:0000313" key="3">
    <source>
        <dbReference type="Proteomes" id="UP000015351"/>
    </source>
</evidence>
<dbReference type="PATRIC" id="fig|1123360.3.peg.3127"/>
<dbReference type="OrthoDB" id="7832778at2"/>
<comment type="caution">
    <text evidence="2">The sequence shown here is derived from an EMBL/GenBank/DDBJ whole genome shotgun (WGS) entry which is preliminary data.</text>
</comment>
<keyword evidence="3" id="KW-1185">Reference proteome</keyword>
<dbReference type="Proteomes" id="UP000015351">
    <property type="component" value="Unassembled WGS sequence"/>
</dbReference>
<dbReference type="HOGENOM" id="CLU_1119102_0_0_5"/>
<dbReference type="EMBL" id="AONI01000015">
    <property type="protein sequence ID" value="EPX77432.1"/>
    <property type="molecule type" value="Genomic_DNA"/>
</dbReference>
<keyword evidence="1" id="KW-0732">Signal</keyword>
<dbReference type="SUPFAM" id="SSF69304">
    <property type="entry name" value="Tricorn protease N-terminal domain"/>
    <property type="match status" value="1"/>
</dbReference>
<sequence>MKKSLILCAALAGPAMADTPRWPACDGACTVTQGADGATVTFQGGSETPLPDLLFLHGQQPTACLTDALAFTNADGTMVQMYALDAESGTITPAKKLDMGDVTVFPDSAYLSCDGQRLVAQDVYGNGGEVVLAIHDGTYIAPSADDTNWLMVARGGRYGVEAVFSDTFNGYRVVDFETGADPQFEALHEIDQPVFGENGEFALIRHSADTVTTDIYRLSDGTLLLSLDKALEGGRPFTINAQGQLAQE</sequence>
<accession>S9QBU2</accession>
<evidence type="ECO:0000256" key="1">
    <source>
        <dbReference type="SAM" id="SignalP"/>
    </source>
</evidence>
<reference evidence="3" key="1">
    <citation type="journal article" date="2013" name="Stand. Genomic Sci.">
        <title>Genome sequence of the Litoreibacter arenae type strain (DSM 19593(T)), a member of the Roseobacter clade isolated from sea sand.</title>
        <authorList>
            <person name="Riedel T."/>
            <person name="Fiebig A."/>
            <person name="Petersen J."/>
            <person name="Gronow S."/>
            <person name="Kyrpides N.C."/>
            <person name="Goker M."/>
            <person name="Klenk H.P."/>
        </authorList>
    </citation>
    <scope>NUCLEOTIDE SEQUENCE [LARGE SCALE GENOMIC DNA]</scope>
    <source>
        <strain evidence="3">DSM 19593</strain>
    </source>
</reference>
<evidence type="ECO:0000313" key="2">
    <source>
        <dbReference type="EMBL" id="EPX77432.1"/>
    </source>
</evidence>
<proteinExistence type="predicted"/>
<dbReference type="STRING" id="1123360.thalar_03155"/>
<gene>
    <name evidence="2" type="ORF">thalar_03155</name>
</gene>
<name>S9QBU2_9RHOB</name>
<protein>
    <submittedName>
        <fullName evidence="2">Uncharacterized protein</fullName>
    </submittedName>
</protein>
<dbReference type="RefSeq" id="WP_021102503.1">
    <property type="nucleotide sequence ID" value="NZ_KE557314.1"/>
</dbReference>